<dbReference type="STRING" id="6216.A0A0R3S7Z0"/>
<evidence type="ECO:0000313" key="10">
    <source>
        <dbReference type="EMBL" id="VDL14173.1"/>
    </source>
</evidence>
<feature type="transmembrane region" description="Helical" evidence="8">
    <location>
        <begin position="1118"/>
        <end position="1140"/>
    </location>
</feature>
<dbReference type="PANTHER" id="PTHR46022:SF1">
    <property type="entry name" value="PROTEIN PATCHED"/>
    <property type="match status" value="1"/>
</dbReference>
<feature type="transmembrane region" description="Helical" evidence="8">
    <location>
        <begin position="503"/>
        <end position="525"/>
    </location>
</feature>
<evidence type="ECO:0000256" key="3">
    <source>
        <dbReference type="ARBA" id="ARBA00022692"/>
    </source>
</evidence>
<feature type="transmembrane region" description="Helical" evidence="8">
    <location>
        <begin position="580"/>
        <end position="600"/>
    </location>
</feature>
<evidence type="ECO:0000313" key="11">
    <source>
        <dbReference type="Proteomes" id="UP000274504"/>
    </source>
</evidence>
<evidence type="ECO:0000256" key="2">
    <source>
        <dbReference type="ARBA" id="ARBA00005585"/>
    </source>
</evidence>
<reference evidence="10 11" key="2">
    <citation type="submission" date="2018-11" db="EMBL/GenBank/DDBJ databases">
        <authorList>
            <consortium name="Pathogen Informatics"/>
        </authorList>
    </citation>
    <scope>NUCLEOTIDE SEQUENCE [LARGE SCALE GENOMIC DNA]</scope>
</reference>
<feature type="compositionally biased region" description="Low complexity" evidence="7">
    <location>
        <begin position="1385"/>
        <end position="1402"/>
    </location>
</feature>
<comment type="subcellular location">
    <subcellularLocation>
        <location evidence="1">Membrane</location>
        <topology evidence="1">Multi-pass membrane protein</topology>
    </subcellularLocation>
</comment>
<proteinExistence type="inferred from homology"/>
<evidence type="ECO:0000256" key="8">
    <source>
        <dbReference type="SAM" id="Phobius"/>
    </source>
</evidence>
<organism evidence="12">
    <name type="scientific">Hymenolepis diminuta</name>
    <name type="common">Rat tapeworm</name>
    <dbReference type="NCBI Taxonomy" id="6216"/>
    <lineage>
        <taxon>Eukaryota</taxon>
        <taxon>Metazoa</taxon>
        <taxon>Spiralia</taxon>
        <taxon>Lophotrochozoa</taxon>
        <taxon>Platyhelminthes</taxon>
        <taxon>Cestoda</taxon>
        <taxon>Eucestoda</taxon>
        <taxon>Cyclophyllidea</taxon>
        <taxon>Hymenolepididae</taxon>
        <taxon>Hymenolepis</taxon>
    </lineage>
</organism>
<evidence type="ECO:0000256" key="1">
    <source>
        <dbReference type="ARBA" id="ARBA00004141"/>
    </source>
</evidence>
<dbReference type="Pfam" id="PF12349">
    <property type="entry name" value="Sterol-sensing"/>
    <property type="match status" value="1"/>
</dbReference>
<feature type="transmembrane region" description="Helical" evidence="8">
    <location>
        <begin position="49"/>
        <end position="68"/>
    </location>
</feature>
<dbReference type="GO" id="GO:0097108">
    <property type="term" value="F:hedgehog family protein binding"/>
    <property type="evidence" value="ECO:0007669"/>
    <property type="project" value="TreeGrafter"/>
</dbReference>
<feature type="transmembrane region" description="Helical" evidence="8">
    <location>
        <begin position="1224"/>
        <end position="1242"/>
    </location>
</feature>
<feature type="compositionally biased region" description="Pro residues" evidence="7">
    <location>
        <begin position="1477"/>
        <end position="1493"/>
    </location>
</feature>
<dbReference type="PANTHER" id="PTHR46022">
    <property type="entry name" value="PROTEIN PATCHED"/>
    <property type="match status" value="1"/>
</dbReference>
<feature type="region of interest" description="Disordered" evidence="7">
    <location>
        <begin position="1462"/>
        <end position="1493"/>
    </location>
</feature>
<feature type="transmembrane region" description="Helical" evidence="8">
    <location>
        <begin position="469"/>
        <end position="491"/>
    </location>
</feature>
<feature type="domain" description="SSD" evidence="9">
    <location>
        <begin position="469"/>
        <end position="633"/>
    </location>
</feature>
<dbReference type="EMBL" id="UYSG01000024">
    <property type="protein sequence ID" value="VDL14173.1"/>
    <property type="molecule type" value="Genomic_DNA"/>
</dbReference>
<dbReference type="InterPro" id="IPR053958">
    <property type="entry name" value="HMGCR/SNAP/NPC1-like_SSD"/>
</dbReference>
<dbReference type="Proteomes" id="UP000274504">
    <property type="component" value="Unassembled WGS sequence"/>
</dbReference>
<feature type="transmembrane region" description="Helical" evidence="8">
    <location>
        <begin position="537"/>
        <end position="559"/>
    </location>
</feature>
<feature type="transmembrane region" description="Helical" evidence="8">
    <location>
        <begin position="1152"/>
        <end position="1172"/>
    </location>
</feature>
<keyword evidence="5 8" id="KW-0472">Membrane</keyword>
<dbReference type="PROSITE" id="PS50156">
    <property type="entry name" value="SSD"/>
    <property type="match status" value="1"/>
</dbReference>
<feature type="region of interest" description="Disordered" evidence="7">
    <location>
        <begin position="1310"/>
        <end position="1329"/>
    </location>
</feature>
<feature type="region of interest" description="Disordered" evidence="7">
    <location>
        <begin position="1384"/>
        <end position="1440"/>
    </location>
</feature>
<sequence length="1493" mass="164270">MTKPQQDIEVGLPEHSDSHHVPVSCCSSLQLWWYYKLTSLENFLHRHHWKVFSVLLLLLLLCLGLKFAKPETDFYRLWVGESSRLSSELDYLAKELRSCYMQQQVPSFANIQYHQYPSSSWGDPYYRSLDSHLSGNPQSSTYSPLGGLPGSEVMGSIESILQVSDSNLLTIDALRDHMDLLLKVRSIEVKVGAAKWRLEDLCQRAELPNAAGLHSFESLLAQLIPCIVITPLDCFWEGSKVLAPDAGAPIPWPNNQFTLKWPSLDPHHLLSNFRAQYGNHSSDLNYLDEVADMLDRTGLRHGYLTRPCLDPHDRGCPKLAPNYKSQSPDIASVVAQGCPSFAANILHWPRDLLLGGQKCSDSLNRSIEECGSGSGSSNQLLVKAIALQSLLLLRSPQELYRTVRFNDPYKHESFTLLDAQNALDQWRNELKHYLIVHNKAMASNRSWKYYGFTDNSLRDLLTQNTVQVWFAQLGGAIILVLLYGMVCLLCWREPSRSQCWLALAGLGLTVLSLIAGLGICSLIGLPFNVLSVQVLPFIVLGLGVGELFVFTTCNTCVLLRSVDVSQKNVPWTTHVLAEHGTAFTFSLLAMVATFFSAIYIPVPVMRQFCIQAGILVLVQAVTIMTLFPVLLKLDSKRRARNRMDVLCCLRQPVATATTTITDVTNQHNMASSSLPPSYYLPPPTSSNEGVVRVVETTSTKVRLSGNAVATVKVSVSTQKQPSTALIHGIQPHEGVNLVTTSSLPAQPSASSECLCSSCQYDEEEKSGGPLLICLANRLASLLSRFLSIRVIVCLLGATLFISAAVLAPLRLRVGLNILSLIPTDAIEHGFVEKSSDTFGLIHFQLIARGTDPPILMGEHARLKAEVPHHSVFYGPGVDFARSQKQLRALFIEINDLPGVSYVGQKIWLDSFRDWLLSIQKAFDLDVDKGYISYQGNWTVRASEDGLLGLLLIVQTDSGIDLGRIRTGRLVRDEMIDPSAFRVYLHAWRILDVFNYTSPPCTIIPDPGLQPGRITPLHREGGPGDLYSIQPAAPIQLVQTSFFARGYGDVTDQIEFVKKVRSLTEQSIFRGVPVFPTGLLFTLAEHYLTFRHHFCIASGILVGTVLVVGLIFLPRPIAALFAICVGGGGSVCACLLGFLALGLDLNAISGGMILIAFGLGTKLSSGVLCGWYGPQHNIHRRSQSKSRRPYCDIEEKEGDNDNQQHTSTPLRVKKLYAVLRNHTSQIVHANVSFVLAVALLAAVRVDFIANHFFRLIGIIALACLFDCLILLPTVCFVLEPIFPSALYTLSSQSSPQPLPQSSVQVVETTTISTGGDDSQGIEGFNTTDSSSFINEIEDEEDLAMRQLCDSLKRSSSSVLPGPKYPPPPAVINLFTSALRDASRHASLSTISEEPSNSSSTLSLNPPPVTQQPSNPPPPPLPSASHYHHHHHYHHNSSTSNPVTATTAVRMKEFLPLLNAAMAVAQRHHHQSRRNAGSEPPPPPYSEQSPPPASR</sequence>
<feature type="transmembrane region" description="Helical" evidence="8">
    <location>
        <begin position="786"/>
        <end position="809"/>
    </location>
</feature>
<evidence type="ECO:0000256" key="7">
    <source>
        <dbReference type="SAM" id="MobiDB-lite"/>
    </source>
</evidence>
<dbReference type="GO" id="GO:0008158">
    <property type="term" value="F:hedgehog receptor activity"/>
    <property type="evidence" value="ECO:0007669"/>
    <property type="project" value="TreeGrafter"/>
</dbReference>
<protein>
    <submittedName>
        <fullName evidence="12">SSD domain-containing protein</fullName>
    </submittedName>
</protein>
<evidence type="ECO:0000313" key="12">
    <source>
        <dbReference type="WBParaSite" id="HDID_0000020801-mRNA-1"/>
    </source>
</evidence>
<dbReference type="GO" id="GO:0005119">
    <property type="term" value="F:smoothened binding"/>
    <property type="evidence" value="ECO:0007669"/>
    <property type="project" value="TreeGrafter"/>
</dbReference>
<keyword evidence="4 8" id="KW-1133">Transmembrane helix</keyword>
<feature type="transmembrane region" description="Helical" evidence="8">
    <location>
        <begin position="1093"/>
        <end position="1112"/>
    </location>
</feature>
<dbReference type="OrthoDB" id="5873834at2759"/>
<dbReference type="GO" id="GO:0005886">
    <property type="term" value="C:plasma membrane"/>
    <property type="evidence" value="ECO:0007669"/>
    <property type="project" value="TreeGrafter"/>
</dbReference>
<comment type="similarity">
    <text evidence="2">Belongs to the patched family.</text>
</comment>
<evidence type="ECO:0000259" key="9">
    <source>
        <dbReference type="PROSITE" id="PS50156"/>
    </source>
</evidence>
<reference evidence="12" key="1">
    <citation type="submission" date="2017-02" db="UniProtKB">
        <authorList>
            <consortium name="WormBaseParasite"/>
        </authorList>
    </citation>
    <scope>IDENTIFICATION</scope>
</reference>
<dbReference type="SUPFAM" id="SSF82866">
    <property type="entry name" value="Multidrug efflux transporter AcrB transmembrane domain"/>
    <property type="match status" value="1"/>
</dbReference>
<evidence type="ECO:0000256" key="5">
    <source>
        <dbReference type="ARBA" id="ARBA00023136"/>
    </source>
</evidence>
<dbReference type="WBParaSite" id="HDID_0000020801-mRNA-1">
    <property type="protein sequence ID" value="HDID_0000020801-mRNA-1"/>
    <property type="gene ID" value="HDID_0000020801"/>
</dbReference>
<keyword evidence="3 8" id="KW-0812">Transmembrane</keyword>
<dbReference type="InterPro" id="IPR000731">
    <property type="entry name" value="SSD"/>
</dbReference>
<evidence type="ECO:0000256" key="6">
    <source>
        <dbReference type="ARBA" id="ARBA00023180"/>
    </source>
</evidence>
<keyword evidence="6" id="KW-0325">Glycoprotein</keyword>
<dbReference type="Gene3D" id="1.20.1640.10">
    <property type="entry name" value="Multidrug efflux transporter AcrB transmembrane domain"/>
    <property type="match status" value="1"/>
</dbReference>
<name>A0A0R3S7Z0_HYMDI</name>
<gene>
    <name evidence="10" type="ORF">HDID_LOCUS209</name>
</gene>
<dbReference type="GO" id="GO:0045879">
    <property type="term" value="P:negative regulation of smoothened signaling pathway"/>
    <property type="evidence" value="ECO:0007669"/>
    <property type="project" value="TreeGrafter"/>
</dbReference>
<feature type="transmembrane region" description="Helical" evidence="8">
    <location>
        <begin position="612"/>
        <end position="633"/>
    </location>
</feature>
<feature type="transmembrane region" description="Helical" evidence="8">
    <location>
        <begin position="1254"/>
        <end position="1281"/>
    </location>
</feature>
<accession>A0A0R3S7Z0</accession>
<evidence type="ECO:0000256" key="4">
    <source>
        <dbReference type="ARBA" id="ARBA00022989"/>
    </source>
</evidence>
<feature type="compositionally biased region" description="Pro residues" evidence="7">
    <location>
        <begin position="1403"/>
        <end position="1420"/>
    </location>
</feature>
<feature type="compositionally biased region" description="Basic residues" evidence="7">
    <location>
        <begin position="1424"/>
        <end position="1433"/>
    </location>
</feature>